<dbReference type="InterPro" id="IPR019490">
    <property type="entry name" value="Glu6P/Mann6P_isomerase_C"/>
</dbReference>
<dbReference type="Proteomes" id="UP001501195">
    <property type="component" value="Unassembled WGS sequence"/>
</dbReference>
<evidence type="ECO:0000313" key="4">
    <source>
        <dbReference type="EMBL" id="GAA4990115.1"/>
    </source>
</evidence>
<dbReference type="EMBL" id="BAABIL010000495">
    <property type="protein sequence ID" value="GAA4990115.1"/>
    <property type="molecule type" value="Genomic_DNA"/>
</dbReference>
<accession>A0ABP9I854</accession>
<dbReference type="PROSITE" id="PS51464">
    <property type="entry name" value="SIS"/>
    <property type="match status" value="1"/>
</dbReference>
<sequence length="394" mass="39404">MTVDDALLDDAEALAAADRSAVLRTLATAGAQVRESAALATDAGIARLAEEGRPRAVVVASLGGSSVVADVLTALAGRACSVPVVVRRGGPLPAWVGPLDLVIAVSLSGRAAGPLALAAEAARRGARVGGDAADGSPLAEVGSRGGNVQVGVARGPRWDETAAQRTSRGALWSLLVPVLLAADALDLVRTPLPVLAELAARLDDEAEACRPASEAFVNPAKTLALELAGSVPVVLADGDLTAAAAARAASMLARTARVPAVRGALPDDASEVVASFGGPLAAPGGEDVFADPFLDAPAGPRLRLLLLRDAPGTEVDALPGVHGEPVRAVVEAVAETAAEAGVRTSEVVADPGQPVVRLAQLIARTDFAAAYLALASGIDPAASPHVADLRSRLG</sequence>
<comment type="similarity">
    <text evidence="1">Belongs to the PGI/PMI family.</text>
</comment>
<dbReference type="RefSeq" id="WP_345713408.1">
    <property type="nucleotide sequence ID" value="NZ_BAABIL010000495.1"/>
</dbReference>
<gene>
    <name evidence="4" type="ORF">GCM10023225_29210</name>
</gene>
<evidence type="ECO:0000259" key="3">
    <source>
        <dbReference type="PROSITE" id="PS51464"/>
    </source>
</evidence>
<dbReference type="InterPro" id="IPR046348">
    <property type="entry name" value="SIS_dom_sf"/>
</dbReference>
<dbReference type="Gene3D" id="3.40.50.10490">
    <property type="entry name" value="Glucose-6-phosphate isomerase like protein, domain 1"/>
    <property type="match status" value="2"/>
</dbReference>
<dbReference type="SUPFAM" id="SSF53697">
    <property type="entry name" value="SIS domain"/>
    <property type="match status" value="1"/>
</dbReference>
<feature type="domain" description="SIS" evidence="3">
    <location>
        <begin position="45"/>
        <end position="191"/>
    </location>
</feature>
<reference evidence="5" key="1">
    <citation type="journal article" date="2019" name="Int. J. Syst. Evol. Microbiol.">
        <title>The Global Catalogue of Microorganisms (GCM) 10K type strain sequencing project: providing services to taxonomists for standard genome sequencing and annotation.</title>
        <authorList>
            <consortium name="The Broad Institute Genomics Platform"/>
            <consortium name="The Broad Institute Genome Sequencing Center for Infectious Disease"/>
            <person name="Wu L."/>
            <person name="Ma J."/>
        </authorList>
    </citation>
    <scope>NUCLEOTIDE SEQUENCE [LARGE SCALE GENOMIC DNA]</scope>
    <source>
        <strain evidence="5">JCM 18126</strain>
    </source>
</reference>
<dbReference type="Pfam" id="PF10432">
    <property type="entry name" value="bact-PGI_C"/>
    <property type="match status" value="1"/>
</dbReference>
<comment type="caution">
    <text evidence="4">The sequence shown here is derived from an EMBL/GenBank/DDBJ whole genome shotgun (WGS) entry which is preliminary data.</text>
</comment>
<keyword evidence="2" id="KW-0413">Isomerase</keyword>
<evidence type="ECO:0000256" key="1">
    <source>
        <dbReference type="ARBA" id="ARBA00010523"/>
    </source>
</evidence>
<evidence type="ECO:0000313" key="5">
    <source>
        <dbReference type="Proteomes" id="UP001501195"/>
    </source>
</evidence>
<dbReference type="InterPro" id="IPR001347">
    <property type="entry name" value="SIS_dom"/>
</dbReference>
<proteinExistence type="inferred from homology"/>
<keyword evidence="5" id="KW-1185">Reference proteome</keyword>
<name>A0ABP9I854_9ACTN</name>
<protein>
    <submittedName>
        <fullName evidence="4">SIS domain-containing protein</fullName>
    </submittedName>
</protein>
<evidence type="ECO:0000256" key="2">
    <source>
        <dbReference type="ARBA" id="ARBA00023235"/>
    </source>
</evidence>
<organism evidence="4 5">
    <name type="scientific">Kineococcus glutinatus</name>
    <dbReference type="NCBI Taxonomy" id="1070872"/>
    <lineage>
        <taxon>Bacteria</taxon>
        <taxon>Bacillati</taxon>
        <taxon>Actinomycetota</taxon>
        <taxon>Actinomycetes</taxon>
        <taxon>Kineosporiales</taxon>
        <taxon>Kineosporiaceae</taxon>
        <taxon>Kineococcus</taxon>
    </lineage>
</organism>